<reference evidence="2 3" key="1">
    <citation type="submission" date="2015-11" db="EMBL/GenBank/DDBJ databases">
        <title>A Two-component Flavoprotein Monooxygenase System MeaXY Responsible for para-Hydroxylation of 2-Methyl-6-ethylaniline and 2,6-Diethylaniline in Sphingobium baderi DE-13.</title>
        <authorList>
            <person name="Cheng M."/>
            <person name="Meng Q."/>
            <person name="Yang Y."/>
            <person name="Chu C."/>
            <person name="Yan X."/>
            <person name="He J."/>
            <person name="Li S."/>
        </authorList>
    </citation>
    <scope>NUCLEOTIDE SEQUENCE [LARGE SCALE GENOMIC DNA]</scope>
    <source>
        <strain evidence="2 3">DE-13</strain>
        <plasmid evidence="3">Plasmid pDE2</plasmid>
    </source>
</reference>
<geneLocation type="plasmid" evidence="2 3">
    <name>pDE2</name>
</geneLocation>
<dbReference type="Proteomes" id="UP000056968">
    <property type="component" value="Plasmid pDE2"/>
</dbReference>
<dbReference type="EMBL" id="CP013266">
    <property type="protein sequence ID" value="ALR23056.1"/>
    <property type="molecule type" value="Genomic_DNA"/>
</dbReference>
<organism evidence="2 3">
    <name type="scientific">Sphingobium baderi</name>
    <dbReference type="NCBI Taxonomy" id="1332080"/>
    <lineage>
        <taxon>Bacteria</taxon>
        <taxon>Pseudomonadati</taxon>
        <taxon>Pseudomonadota</taxon>
        <taxon>Alphaproteobacteria</taxon>
        <taxon>Sphingomonadales</taxon>
        <taxon>Sphingomonadaceae</taxon>
        <taxon>Sphingobium</taxon>
    </lineage>
</organism>
<feature type="coiled-coil region" evidence="1">
    <location>
        <begin position="10"/>
        <end position="40"/>
    </location>
</feature>
<name>A0A0S3F607_9SPHN</name>
<dbReference type="KEGG" id="sbd:ATN00_21400"/>
<evidence type="ECO:0000313" key="3">
    <source>
        <dbReference type="Proteomes" id="UP000056968"/>
    </source>
</evidence>
<gene>
    <name evidence="2" type="ORF">ATN00_21400</name>
</gene>
<protein>
    <submittedName>
        <fullName evidence="2">Uncharacterized protein</fullName>
    </submittedName>
</protein>
<evidence type="ECO:0000256" key="1">
    <source>
        <dbReference type="SAM" id="Coils"/>
    </source>
</evidence>
<proteinExistence type="predicted"/>
<keyword evidence="2" id="KW-0614">Plasmid</keyword>
<accession>A0A0S3F607</accession>
<sequence>MARTSSKPDLASIKERREKLQAELAELDAQEKAAEAAARDAGRPTLISALDKIKIAAMEKAEAKAIATAISQHGAKAVAAHLASLTAA</sequence>
<keyword evidence="3" id="KW-1185">Reference proteome</keyword>
<keyword evidence="1" id="KW-0175">Coiled coil</keyword>
<evidence type="ECO:0000313" key="2">
    <source>
        <dbReference type="EMBL" id="ALR23056.1"/>
    </source>
</evidence>
<dbReference type="AlphaFoldDB" id="A0A0S3F607"/>